<evidence type="ECO:0000313" key="3">
    <source>
        <dbReference type="Proteomes" id="UP001159363"/>
    </source>
</evidence>
<feature type="compositionally biased region" description="Acidic residues" evidence="1">
    <location>
        <begin position="190"/>
        <end position="199"/>
    </location>
</feature>
<organism evidence="2 3">
    <name type="scientific">Dryococelus australis</name>
    <dbReference type="NCBI Taxonomy" id="614101"/>
    <lineage>
        <taxon>Eukaryota</taxon>
        <taxon>Metazoa</taxon>
        <taxon>Ecdysozoa</taxon>
        <taxon>Arthropoda</taxon>
        <taxon>Hexapoda</taxon>
        <taxon>Insecta</taxon>
        <taxon>Pterygota</taxon>
        <taxon>Neoptera</taxon>
        <taxon>Polyneoptera</taxon>
        <taxon>Phasmatodea</taxon>
        <taxon>Verophasmatodea</taxon>
        <taxon>Anareolatae</taxon>
        <taxon>Phasmatidae</taxon>
        <taxon>Eurycanthinae</taxon>
        <taxon>Dryococelus</taxon>
    </lineage>
</organism>
<dbReference type="Proteomes" id="UP001159363">
    <property type="component" value="Chromosome 2"/>
</dbReference>
<name>A0ABQ9IC94_9NEOP</name>
<dbReference type="EMBL" id="JARBHB010000002">
    <property type="protein sequence ID" value="KAJ8893513.1"/>
    <property type="molecule type" value="Genomic_DNA"/>
</dbReference>
<accession>A0ABQ9IC94</accession>
<feature type="compositionally biased region" description="Gly residues" evidence="1">
    <location>
        <begin position="22"/>
        <end position="34"/>
    </location>
</feature>
<comment type="caution">
    <text evidence="2">The sequence shown here is derived from an EMBL/GenBank/DDBJ whole genome shotgun (WGS) entry which is preliminary data.</text>
</comment>
<reference evidence="2 3" key="1">
    <citation type="submission" date="2023-02" db="EMBL/GenBank/DDBJ databases">
        <title>LHISI_Scaffold_Assembly.</title>
        <authorList>
            <person name="Stuart O.P."/>
            <person name="Cleave R."/>
            <person name="Magrath M.J.L."/>
            <person name="Mikheyev A.S."/>
        </authorList>
    </citation>
    <scope>NUCLEOTIDE SEQUENCE [LARGE SCALE GENOMIC DNA]</scope>
    <source>
        <strain evidence="2">Daus_M_001</strain>
        <tissue evidence="2">Leg muscle</tissue>
    </source>
</reference>
<proteinExistence type="predicted"/>
<sequence>MQPGPGGLFLVLGAVRRARGRVGIGAEEGGGGFRAKGYAPKHSPNPPPARSSFGPSDHPPPPPFNPSHSSHFHELTRARAHKPGTVWSDYNGHTAFSSRRLDDESVEERGTGPGGAVNEWLDCSHTSKANLVQYPAGSLADFHKWKSHPTIPYVNGFYQISPVFPTLEFLIIPRRGVENRPIHPPSTNGEDGDDGDEDFNVGGGWRDGKTAFQQEEVGGEGAVVDMKPLRNRASVTPACAELSAVAITQ</sequence>
<feature type="region of interest" description="Disordered" evidence="1">
    <location>
        <begin position="178"/>
        <end position="202"/>
    </location>
</feature>
<keyword evidence="3" id="KW-1185">Reference proteome</keyword>
<evidence type="ECO:0000313" key="2">
    <source>
        <dbReference type="EMBL" id="KAJ8893513.1"/>
    </source>
</evidence>
<gene>
    <name evidence="2" type="ORF">PR048_006111</name>
</gene>
<protein>
    <submittedName>
        <fullName evidence="2">Uncharacterized protein</fullName>
    </submittedName>
</protein>
<evidence type="ECO:0000256" key="1">
    <source>
        <dbReference type="SAM" id="MobiDB-lite"/>
    </source>
</evidence>
<feature type="region of interest" description="Disordered" evidence="1">
    <location>
        <begin position="22"/>
        <end position="70"/>
    </location>
</feature>